<gene>
    <name evidence="2" type="ORF">IC761_30270</name>
</gene>
<evidence type="ECO:0000313" key="3">
    <source>
        <dbReference type="Proteomes" id="UP000594621"/>
    </source>
</evidence>
<dbReference type="Gene3D" id="3.30.1540.10">
    <property type="entry name" value="formyl-coa transferase, domain 3"/>
    <property type="match status" value="1"/>
</dbReference>
<dbReference type="Gene3D" id="3.40.50.10540">
    <property type="entry name" value="Crotonobetainyl-coa:carnitine coa-transferase, domain 1"/>
    <property type="match status" value="1"/>
</dbReference>
<proteinExistence type="predicted"/>
<dbReference type="Pfam" id="PF02515">
    <property type="entry name" value="CoA_transf_3"/>
    <property type="match status" value="1"/>
</dbReference>
<sequence>MSGSDKGGALEGIRVIDLTQMLAGPYCTQTLADHGADVIKVEPPAGDRTRSVGPFRPDDSLRAFGGYFASVNRNKRSIVLDLKQVSHREAFLALVRTADVVVENFRQGVMDRFGLSYETLHNENPKLVYAAIRGFGDSRTGDSPYNEWPAYDIVAQAMGGIISITGPNKEVPTKIGPGIGDLVPGVMMAFGIVAALHHANRTGQGQFLDVAMVDGVLSICERIIHQWSFAGTVAVPEGNRHPILSPFGLVPARDGWIAIGIAESASWWKQLCEIISRPDLIVDPRTSTQDARIKHQDLVYETISAFTRQRDKAELMRLFGGVFPFGPVYSSAEIVRDPHFEIRKMIVAVEQPGSQTPVHVAGIPVHFLDTPGSIRRRAPLLGEDTAAILAEVGLSLDTLSVKENSK</sequence>
<dbReference type="KEGG" id="bcou:IC761_30270"/>
<dbReference type="EMBL" id="CP061379">
    <property type="protein sequence ID" value="QPF90726.1"/>
    <property type="molecule type" value="Genomic_DNA"/>
</dbReference>
<dbReference type="RefSeq" id="WP_195800309.1">
    <property type="nucleotide sequence ID" value="NZ_CP061379.1"/>
</dbReference>
<keyword evidence="3" id="KW-1185">Reference proteome</keyword>
<dbReference type="InterPro" id="IPR023606">
    <property type="entry name" value="CoA-Trfase_III_dom_1_sf"/>
</dbReference>
<dbReference type="InterPro" id="IPR050483">
    <property type="entry name" value="CoA-transferase_III_domain"/>
</dbReference>
<dbReference type="PANTHER" id="PTHR48207">
    <property type="entry name" value="SUCCINATE--HYDROXYMETHYLGLUTARATE COA-TRANSFERASE"/>
    <property type="match status" value="1"/>
</dbReference>
<evidence type="ECO:0000256" key="1">
    <source>
        <dbReference type="ARBA" id="ARBA00022679"/>
    </source>
</evidence>
<dbReference type="InterPro" id="IPR044855">
    <property type="entry name" value="CoA-Trfase_III_dom3_sf"/>
</dbReference>
<keyword evidence="1 2" id="KW-0808">Transferase</keyword>
<protein>
    <submittedName>
        <fullName evidence="2">CoA transferase</fullName>
    </submittedName>
</protein>
<organism evidence="2 3">
    <name type="scientific">Bradyrhizobium commune</name>
    <dbReference type="NCBI Taxonomy" id="83627"/>
    <lineage>
        <taxon>Bacteria</taxon>
        <taxon>Pseudomonadati</taxon>
        <taxon>Pseudomonadota</taxon>
        <taxon>Alphaproteobacteria</taxon>
        <taxon>Hyphomicrobiales</taxon>
        <taxon>Nitrobacteraceae</taxon>
        <taxon>Bradyrhizobium</taxon>
    </lineage>
</organism>
<accession>A0A7S9D403</accession>
<dbReference type="SUPFAM" id="SSF89796">
    <property type="entry name" value="CoA-transferase family III (CaiB/BaiF)"/>
    <property type="match status" value="1"/>
</dbReference>
<dbReference type="GO" id="GO:0008410">
    <property type="term" value="F:CoA-transferase activity"/>
    <property type="evidence" value="ECO:0007669"/>
    <property type="project" value="TreeGrafter"/>
</dbReference>
<name>A0A7S9D403_9BRAD</name>
<dbReference type="AlphaFoldDB" id="A0A7S9D403"/>
<dbReference type="Proteomes" id="UP000594621">
    <property type="component" value="Chromosome"/>
</dbReference>
<reference evidence="2 3" key="1">
    <citation type="submission" date="2020-09" db="EMBL/GenBank/DDBJ databases">
        <title>Complete genomes of bradyrhizobia occurring on native shrubby legumes in Australia.</title>
        <authorList>
            <person name="Lafay B."/>
        </authorList>
    </citation>
    <scope>NUCLEOTIDE SEQUENCE [LARGE SCALE GENOMIC DNA]</scope>
    <source>
        <strain evidence="2 3">BDV5040</strain>
    </source>
</reference>
<evidence type="ECO:0000313" key="2">
    <source>
        <dbReference type="EMBL" id="QPF90726.1"/>
    </source>
</evidence>
<dbReference type="PANTHER" id="PTHR48207:SF3">
    <property type="entry name" value="SUCCINATE--HYDROXYMETHYLGLUTARATE COA-TRANSFERASE"/>
    <property type="match status" value="1"/>
</dbReference>
<dbReference type="InterPro" id="IPR003673">
    <property type="entry name" value="CoA-Trfase_fam_III"/>
</dbReference>